<evidence type="ECO:0000313" key="3">
    <source>
        <dbReference type="EMBL" id="UZJ24365.1"/>
    </source>
</evidence>
<dbReference type="Gene3D" id="3.30.70.2390">
    <property type="match status" value="1"/>
</dbReference>
<evidence type="ECO:0000313" key="4">
    <source>
        <dbReference type="Proteomes" id="UP001164965"/>
    </source>
</evidence>
<dbReference type="Pfam" id="PF13399">
    <property type="entry name" value="LytR_C"/>
    <property type="match status" value="1"/>
</dbReference>
<evidence type="ECO:0000256" key="1">
    <source>
        <dbReference type="SAM" id="MobiDB-lite"/>
    </source>
</evidence>
<gene>
    <name evidence="3" type="ORF">RHODO2019_14595</name>
</gene>
<sequence length="206" mass="20096">MSTSATGGPGRSPLRIAGVTLVGLALVLAVVGVLTGTSNDTTAAASSGSTFASTSVSPSPTTATTTTAPSGRTTTPPATDAPTTTTVAATTTVAPTTLAPTTVPPAAVAPDPRTSVDVVVLNNSTVGGLALRAAEDVRGRGWTVVEVGNYTGLVPTTTAYYRPGTAEEAAARALAADTGARVEPRFDGLPSAAAGVVLVVTADYAG</sequence>
<dbReference type="EMBL" id="CP110615">
    <property type="protein sequence ID" value="UZJ24365.1"/>
    <property type="molecule type" value="Genomic_DNA"/>
</dbReference>
<keyword evidence="4" id="KW-1185">Reference proteome</keyword>
<accession>A0ABY6NYD0</accession>
<reference evidence="3" key="1">
    <citation type="submission" date="2022-10" db="EMBL/GenBank/DDBJ databases">
        <title>Rhodococcus sp.75.</title>
        <authorList>
            <person name="Sun M."/>
        </authorList>
    </citation>
    <scope>NUCLEOTIDE SEQUENCE</scope>
    <source>
        <strain evidence="3">75</strain>
    </source>
</reference>
<feature type="region of interest" description="Disordered" evidence="1">
    <location>
        <begin position="41"/>
        <end position="84"/>
    </location>
</feature>
<dbReference type="RefSeq" id="WP_265382472.1">
    <property type="nucleotide sequence ID" value="NZ_CP110615.1"/>
</dbReference>
<organism evidence="3 4">
    <name type="scientific">Rhodococcus antarcticus</name>
    <dbReference type="NCBI Taxonomy" id="2987751"/>
    <lineage>
        <taxon>Bacteria</taxon>
        <taxon>Bacillati</taxon>
        <taxon>Actinomycetota</taxon>
        <taxon>Actinomycetes</taxon>
        <taxon>Mycobacteriales</taxon>
        <taxon>Nocardiaceae</taxon>
        <taxon>Rhodococcus</taxon>
    </lineage>
</organism>
<protein>
    <submittedName>
        <fullName evidence="3">LytR C-terminal domain-containing protein</fullName>
    </submittedName>
</protein>
<feature type="domain" description="LytR/CpsA/Psr regulator C-terminal" evidence="2">
    <location>
        <begin position="116"/>
        <end position="204"/>
    </location>
</feature>
<proteinExistence type="predicted"/>
<dbReference type="Proteomes" id="UP001164965">
    <property type="component" value="Chromosome"/>
</dbReference>
<evidence type="ECO:0000259" key="2">
    <source>
        <dbReference type="Pfam" id="PF13399"/>
    </source>
</evidence>
<dbReference type="InterPro" id="IPR027381">
    <property type="entry name" value="LytR/CpsA/Psr_C"/>
</dbReference>
<name>A0ABY6NYD0_9NOCA</name>